<organism evidence="2 3">
    <name type="scientific">Haematococcus lacustris</name>
    <name type="common">Green alga</name>
    <name type="synonym">Haematococcus pluvialis</name>
    <dbReference type="NCBI Taxonomy" id="44745"/>
    <lineage>
        <taxon>Eukaryota</taxon>
        <taxon>Viridiplantae</taxon>
        <taxon>Chlorophyta</taxon>
        <taxon>core chlorophytes</taxon>
        <taxon>Chlorophyceae</taxon>
        <taxon>CS clade</taxon>
        <taxon>Chlamydomonadales</taxon>
        <taxon>Haematococcaceae</taxon>
        <taxon>Haematococcus</taxon>
    </lineage>
</organism>
<feature type="non-terminal residue" evidence="2">
    <location>
        <position position="60"/>
    </location>
</feature>
<evidence type="ECO:0000313" key="2">
    <source>
        <dbReference type="EMBL" id="GFH20701.1"/>
    </source>
</evidence>
<feature type="non-terminal residue" evidence="2">
    <location>
        <position position="1"/>
    </location>
</feature>
<sequence>VVKGELVDGRPTLTVEPSKGGPATQLDADVVLVSIGRRPYVKGLGLEAAGVKLDARGRVQ</sequence>
<evidence type="ECO:0000313" key="3">
    <source>
        <dbReference type="Proteomes" id="UP000485058"/>
    </source>
</evidence>
<protein>
    <submittedName>
        <fullName evidence="2">Dihydrolipoyl dehydrogenase</fullName>
    </submittedName>
</protein>
<dbReference type="InterPro" id="IPR036188">
    <property type="entry name" value="FAD/NAD-bd_sf"/>
</dbReference>
<keyword evidence="3" id="KW-1185">Reference proteome</keyword>
<dbReference type="SUPFAM" id="SSF51905">
    <property type="entry name" value="FAD/NAD(P)-binding domain"/>
    <property type="match status" value="1"/>
</dbReference>
<dbReference type="Gene3D" id="3.50.50.60">
    <property type="entry name" value="FAD/NAD(P)-binding domain"/>
    <property type="match status" value="2"/>
</dbReference>
<evidence type="ECO:0000256" key="1">
    <source>
        <dbReference type="SAM" id="MobiDB-lite"/>
    </source>
</evidence>
<feature type="region of interest" description="Disordered" evidence="1">
    <location>
        <begin position="1"/>
        <end position="21"/>
    </location>
</feature>
<proteinExistence type="predicted"/>
<comment type="caution">
    <text evidence="2">The sequence shown here is derived from an EMBL/GenBank/DDBJ whole genome shotgun (WGS) entry which is preliminary data.</text>
</comment>
<dbReference type="Proteomes" id="UP000485058">
    <property type="component" value="Unassembled WGS sequence"/>
</dbReference>
<reference evidence="2 3" key="1">
    <citation type="submission" date="2020-02" db="EMBL/GenBank/DDBJ databases">
        <title>Draft genome sequence of Haematococcus lacustris strain NIES-144.</title>
        <authorList>
            <person name="Morimoto D."/>
            <person name="Nakagawa S."/>
            <person name="Yoshida T."/>
            <person name="Sawayama S."/>
        </authorList>
    </citation>
    <scope>NUCLEOTIDE SEQUENCE [LARGE SCALE GENOMIC DNA]</scope>
    <source>
        <strain evidence="2 3">NIES-144</strain>
    </source>
</reference>
<accession>A0A699ZEX3</accession>
<dbReference type="EMBL" id="BLLF01001682">
    <property type="protein sequence ID" value="GFH20701.1"/>
    <property type="molecule type" value="Genomic_DNA"/>
</dbReference>
<dbReference type="AlphaFoldDB" id="A0A699ZEX3"/>
<name>A0A699ZEX3_HAELA</name>
<gene>
    <name evidence="2" type="ORF">HaLaN_17867</name>
</gene>